<dbReference type="GO" id="GO:0009249">
    <property type="term" value="P:protein lipoylation"/>
    <property type="evidence" value="ECO:0007669"/>
    <property type="project" value="UniProtKB-UniRule"/>
</dbReference>
<keyword evidence="7 9" id="KW-0411">Iron-sulfur</keyword>
<comment type="subcellular location">
    <subcellularLocation>
        <location evidence="9">Cytoplasm</location>
    </subcellularLocation>
</comment>
<dbReference type="NCBIfam" id="NF009544">
    <property type="entry name" value="PRK12928.1"/>
    <property type="match status" value="1"/>
</dbReference>
<evidence type="ECO:0000256" key="5">
    <source>
        <dbReference type="ARBA" id="ARBA00022723"/>
    </source>
</evidence>
<protein>
    <recommendedName>
        <fullName evidence="9">Lipoyl synthase</fullName>
        <ecNumber evidence="9">2.8.1.8</ecNumber>
    </recommendedName>
    <alternativeName>
        <fullName evidence="9">Lip-syn</fullName>
        <shortName evidence="9">LS</shortName>
    </alternativeName>
    <alternativeName>
        <fullName evidence="9">Lipoate synthase</fullName>
    </alternativeName>
    <alternativeName>
        <fullName evidence="9">Lipoic acid synthase</fullName>
    </alternativeName>
    <alternativeName>
        <fullName evidence="9">Sulfur insertion protein LipA</fullName>
    </alternativeName>
</protein>
<evidence type="ECO:0000313" key="11">
    <source>
        <dbReference type="EMBL" id="SHJ48587.1"/>
    </source>
</evidence>
<dbReference type="EC" id="2.8.1.8" evidence="9"/>
<dbReference type="UniPathway" id="UPA00538">
    <property type="reaction ID" value="UER00593"/>
</dbReference>
<dbReference type="PANTHER" id="PTHR10949">
    <property type="entry name" value="LIPOYL SYNTHASE"/>
    <property type="match status" value="1"/>
</dbReference>
<dbReference type="SFLD" id="SFLDG01058">
    <property type="entry name" value="lipoyl_synthase_like"/>
    <property type="match status" value="1"/>
</dbReference>
<proteinExistence type="inferred from homology"/>
<dbReference type="GO" id="GO:0046872">
    <property type="term" value="F:metal ion binding"/>
    <property type="evidence" value="ECO:0007669"/>
    <property type="project" value="UniProtKB-KW"/>
</dbReference>
<keyword evidence="5 9" id="KW-0479">Metal-binding</keyword>
<sequence length="289" mass="32705">MNGNIKRKPEWLRTKLYSTNQGMKVEKLLRRLSLNTVCSEARCPNIGECYNRKTATFMILGSACTRNCRFCNVHGGEPETVDLKEPEKIAEAVTELGLRHVVITSVTRDDLEDGGAGHFAKVIECIRALGRHIVIEVLIPDFGGNYQALTTVIKARPDVINHNVETVPRLYLQVRPMAIYERSLELLKNVRACDLDMVTKSGFMLGLGETKEEVLKVMEDLRTVECDILTIGQYLQPSKEHYPVKEYIRPEVFESYKEIGNQMGFRSVASGPLVRSSYLADVTYNRTMD</sequence>
<dbReference type="InterPro" id="IPR007197">
    <property type="entry name" value="rSAM"/>
</dbReference>
<evidence type="ECO:0000256" key="8">
    <source>
        <dbReference type="ARBA" id="ARBA00047326"/>
    </source>
</evidence>
<comment type="function">
    <text evidence="9">Catalyzes the radical-mediated insertion of two sulfur atoms into the C-6 and C-8 positions of the octanoyl moiety bound to the lipoyl domains of lipoate-dependent enzymes, thereby converting the octanoylated domains into lipoylated derivatives.</text>
</comment>
<dbReference type="InterPro" id="IPR006638">
    <property type="entry name" value="Elp3/MiaA/NifB-like_rSAM"/>
</dbReference>
<keyword evidence="6 9" id="KW-0408">Iron</keyword>
<feature type="binding site" evidence="9">
    <location>
        <position position="68"/>
    </location>
    <ligand>
        <name>[4Fe-4S] cluster</name>
        <dbReference type="ChEBI" id="CHEBI:49883"/>
        <label>2</label>
        <note>4Fe-4S-S-AdoMet</note>
    </ligand>
</feature>
<dbReference type="CDD" id="cd01335">
    <property type="entry name" value="Radical_SAM"/>
    <property type="match status" value="1"/>
</dbReference>
<feature type="binding site" evidence="9">
    <location>
        <position position="277"/>
    </location>
    <ligand>
        <name>[4Fe-4S] cluster</name>
        <dbReference type="ChEBI" id="CHEBI:49883"/>
        <label>1</label>
    </ligand>
</feature>
<evidence type="ECO:0000256" key="7">
    <source>
        <dbReference type="ARBA" id="ARBA00023014"/>
    </source>
</evidence>
<dbReference type="PANTHER" id="PTHR10949:SF0">
    <property type="entry name" value="LIPOYL SYNTHASE, MITOCHONDRIAL"/>
    <property type="match status" value="1"/>
</dbReference>
<feature type="binding site" evidence="9">
    <location>
        <position position="71"/>
    </location>
    <ligand>
        <name>[4Fe-4S] cluster</name>
        <dbReference type="ChEBI" id="CHEBI:49883"/>
        <label>2</label>
        <note>4Fe-4S-S-AdoMet</note>
    </ligand>
</feature>
<dbReference type="NCBIfam" id="TIGR00510">
    <property type="entry name" value="lipA"/>
    <property type="match status" value="1"/>
</dbReference>
<comment type="cofactor">
    <cofactor evidence="9">
        <name>[4Fe-4S] cluster</name>
        <dbReference type="ChEBI" id="CHEBI:49883"/>
    </cofactor>
    <text evidence="9">Binds 2 [4Fe-4S] clusters per subunit. One cluster is coordinated with 3 cysteines and an exchangeable S-adenosyl-L-methionine.</text>
</comment>
<organism evidence="11 12">
    <name type="scientific">Dethiosulfatibacter aminovorans DSM 17477</name>
    <dbReference type="NCBI Taxonomy" id="1121476"/>
    <lineage>
        <taxon>Bacteria</taxon>
        <taxon>Bacillati</taxon>
        <taxon>Bacillota</taxon>
        <taxon>Tissierellia</taxon>
        <taxon>Dethiosulfatibacter</taxon>
    </lineage>
</organism>
<evidence type="ECO:0000256" key="4">
    <source>
        <dbReference type="ARBA" id="ARBA00022691"/>
    </source>
</evidence>
<dbReference type="STRING" id="1121476.SAMN02745751_02683"/>
<dbReference type="NCBIfam" id="NF004019">
    <property type="entry name" value="PRK05481.1"/>
    <property type="match status" value="1"/>
</dbReference>
<evidence type="ECO:0000256" key="3">
    <source>
        <dbReference type="ARBA" id="ARBA00022679"/>
    </source>
</evidence>
<dbReference type="SMART" id="SM00729">
    <property type="entry name" value="Elp3"/>
    <property type="match status" value="1"/>
</dbReference>
<feature type="binding site" evidence="9">
    <location>
        <position position="64"/>
    </location>
    <ligand>
        <name>[4Fe-4S] cluster</name>
        <dbReference type="ChEBI" id="CHEBI:49883"/>
        <label>2</label>
        <note>4Fe-4S-S-AdoMet</note>
    </ligand>
</feature>
<evidence type="ECO:0000256" key="6">
    <source>
        <dbReference type="ARBA" id="ARBA00023004"/>
    </source>
</evidence>
<keyword evidence="3 9" id="KW-0808">Transferase</keyword>
<dbReference type="PIRSF" id="PIRSF005963">
    <property type="entry name" value="Lipoyl_synth"/>
    <property type="match status" value="1"/>
</dbReference>
<feature type="binding site" evidence="9">
    <location>
        <position position="38"/>
    </location>
    <ligand>
        <name>[4Fe-4S] cluster</name>
        <dbReference type="ChEBI" id="CHEBI:49883"/>
        <label>1</label>
    </ligand>
</feature>
<dbReference type="InterPro" id="IPR003698">
    <property type="entry name" value="Lipoyl_synth"/>
</dbReference>
<keyword evidence="2 9" id="KW-0963">Cytoplasm</keyword>
<dbReference type="InterPro" id="IPR013785">
    <property type="entry name" value="Aldolase_TIM"/>
</dbReference>
<keyword evidence="1 9" id="KW-0004">4Fe-4S</keyword>
<dbReference type="SUPFAM" id="SSF102114">
    <property type="entry name" value="Radical SAM enzymes"/>
    <property type="match status" value="1"/>
</dbReference>
<dbReference type="Gene3D" id="3.20.20.70">
    <property type="entry name" value="Aldolase class I"/>
    <property type="match status" value="1"/>
</dbReference>
<name>A0A1M6JPD9_9FIRM</name>
<keyword evidence="4 9" id="KW-0949">S-adenosyl-L-methionine</keyword>
<dbReference type="RefSeq" id="WP_073050082.1">
    <property type="nucleotide sequence ID" value="NZ_FQZL01000022.1"/>
</dbReference>
<dbReference type="Proteomes" id="UP000184052">
    <property type="component" value="Unassembled WGS sequence"/>
</dbReference>
<evidence type="ECO:0000313" key="12">
    <source>
        <dbReference type="Proteomes" id="UP000184052"/>
    </source>
</evidence>
<dbReference type="Pfam" id="PF16881">
    <property type="entry name" value="LIAS_N"/>
    <property type="match status" value="1"/>
</dbReference>
<dbReference type="GO" id="GO:0051539">
    <property type="term" value="F:4 iron, 4 sulfur cluster binding"/>
    <property type="evidence" value="ECO:0007669"/>
    <property type="project" value="UniProtKB-UniRule"/>
</dbReference>
<keyword evidence="12" id="KW-1185">Reference proteome</keyword>
<evidence type="ECO:0000256" key="9">
    <source>
        <dbReference type="HAMAP-Rule" id="MF_00206"/>
    </source>
</evidence>
<dbReference type="PROSITE" id="PS51918">
    <property type="entry name" value="RADICAL_SAM"/>
    <property type="match status" value="1"/>
</dbReference>
<gene>
    <name evidence="9" type="primary">lipA</name>
    <name evidence="11" type="ORF">SAMN02745751_02683</name>
</gene>
<comment type="similarity">
    <text evidence="9">Belongs to the radical SAM superfamily. Lipoyl synthase family.</text>
</comment>
<feature type="binding site" evidence="9">
    <location>
        <position position="43"/>
    </location>
    <ligand>
        <name>[4Fe-4S] cluster</name>
        <dbReference type="ChEBI" id="CHEBI:49883"/>
        <label>1</label>
    </ligand>
</feature>
<dbReference type="OrthoDB" id="9787898at2"/>
<evidence type="ECO:0000256" key="1">
    <source>
        <dbReference type="ARBA" id="ARBA00022485"/>
    </source>
</evidence>
<feature type="domain" description="Radical SAM core" evidence="10">
    <location>
        <begin position="50"/>
        <end position="266"/>
    </location>
</feature>
<comment type="pathway">
    <text evidence="9">Protein modification; protein lipoylation via endogenous pathway; protein N(6)-(lipoyl)lysine from octanoyl-[acyl-carrier-protein]: step 2/2.</text>
</comment>
<dbReference type="InterPro" id="IPR031691">
    <property type="entry name" value="LIAS_N"/>
</dbReference>
<reference evidence="11 12" key="1">
    <citation type="submission" date="2016-11" db="EMBL/GenBank/DDBJ databases">
        <authorList>
            <person name="Jaros S."/>
            <person name="Januszkiewicz K."/>
            <person name="Wedrychowicz H."/>
        </authorList>
    </citation>
    <scope>NUCLEOTIDE SEQUENCE [LARGE SCALE GENOMIC DNA]</scope>
    <source>
        <strain evidence="11 12">DSM 17477</strain>
    </source>
</reference>
<dbReference type="GO" id="GO:0005737">
    <property type="term" value="C:cytoplasm"/>
    <property type="evidence" value="ECO:0007669"/>
    <property type="project" value="UniProtKB-SubCell"/>
</dbReference>
<dbReference type="InterPro" id="IPR058240">
    <property type="entry name" value="rSAM_sf"/>
</dbReference>
<accession>A0A1M6JPD9</accession>
<dbReference type="SFLD" id="SFLDF00271">
    <property type="entry name" value="lipoyl_synthase"/>
    <property type="match status" value="1"/>
</dbReference>
<dbReference type="GO" id="GO:0016992">
    <property type="term" value="F:lipoate synthase activity"/>
    <property type="evidence" value="ECO:0007669"/>
    <property type="project" value="UniProtKB-UniRule"/>
</dbReference>
<dbReference type="EMBL" id="FQZL01000022">
    <property type="protein sequence ID" value="SHJ48587.1"/>
    <property type="molecule type" value="Genomic_DNA"/>
</dbReference>
<dbReference type="AlphaFoldDB" id="A0A1M6JPD9"/>
<dbReference type="SFLD" id="SFLDS00029">
    <property type="entry name" value="Radical_SAM"/>
    <property type="match status" value="1"/>
</dbReference>
<evidence type="ECO:0000256" key="2">
    <source>
        <dbReference type="ARBA" id="ARBA00022490"/>
    </source>
</evidence>
<comment type="catalytic activity">
    <reaction evidence="8 9">
        <text>[[Fe-S] cluster scaffold protein carrying a second [4Fe-4S](2+) cluster] + N(6)-octanoyl-L-lysyl-[protein] + 2 oxidized [2Fe-2S]-[ferredoxin] + 2 S-adenosyl-L-methionine + 4 H(+) = [[Fe-S] cluster scaffold protein] + N(6)-[(R)-dihydrolipoyl]-L-lysyl-[protein] + 4 Fe(3+) + 2 hydrogen sulfide + 2 5'-deoxyadenosine + 2 L-methionine + 2 reduced [2Fe-2S]-[ferredoxin]</text>
        <dbReference type="Rhea" id="RHEA:16585"/>
        <dbReference type="Rhea" id="RHEA-COMP:9928"/>
        <dbReference type="Rhea" id="RHEA-COMP:10000"/>
        <dbReference type="Rhea" id="RHEA-COMP:10001"/>
        <dbReference type="Rhea" id="RHEA-COMP:10475"/>
        <dbReference type="Rhea" id="RHEA-COMP:14568"/>
        <dbReference type="Rhea" id="RHEA-COMP:14569"/>
        <dbReference type="ChEBI" id="CHEBI:15378"/>
        <dbReference type="ChEBI" id="CHEBI:17319"/>
        <dbReference type="ChEBI" id="CHEBI:29034"/>
        <dbReference type="ChEBI" id="CHEBI:29919"/>
        <dbReference type="ChEBI" id="CHEBI:33722"/>
        <dbReference type="ChEBI" id="CHEBI:33737"/>
        <dbReference type="ChEBI" id="CHEBI:33738"/>
        <dbReference type="ChEBI" id="CHEBI:57844"/>
        <dbReference type="ChEBI" id="CHEBI:59789"/>
        <dbReference type="ChEBI" id="CHEBI:78809"/>
        <dbReference type="ChEBI" id="CHEBI:83100"/>
        <dbReference type="EC" id="2.8.1.8"/>
    </reaction>
</comment>
<dbReference type="FunFam" id="3.20.20.70:FF:000040">
    <property type="entry name" value="Lipoyl synthase"/>
    <property type="match status" value="1"/>
</dbReference>
<dbReference type="Pfam" id="PF04055">
    <property type="entry name" value="Radical_SAM"/>
    <property type="match status" value="1"/>
</dbReference>
<feature type="binding site" evidence="9">
    <location>
        <position position="49"/>
    </location>
    <ligand>
        <name>[4Fe-4S] cluster</name>
        <dbReference type="ChEBI" id="CHEBI:49883"/>
        <label>1</label>
    </ligand>
</feature>
<dbReference type="HAMAP" id="MF_00206">
    <property type="entry name" value="Lipoyl_synth"/>
    <property type="match status" value="1"/>
</dbReference>
<evidence type="ECO:0000259" key="10">
    <source>
        <dbReference type="PROSITE" id="PS51918"/>
    </source>
</evidence>